<dbReference type="Pfam" id="PF00122">
    <property type="entry name" value="E1-E2_ATPase"/>
    <property type="match status" value="1"/>
</dbReference>
<gene>
    <name evidence="3" type="ORF">PPACK8108_LOCUS16019</name>
</gene>
<evidence type="ECO:0000313" key="4">
    <source>
        <dbReference type="Proteomes" id="UP001153365"/>
    </source>
</evidence>
<feature type="transmembrane region" description="Helical" evidence="1">
    <location>
        <begin position="20"/>
        <end position="38"/>
    </location>
</feature>
<dbReference type="AlphaFoldDB" id="A0AAV0B8Q3"/>
<dbReference type="InterPro" id="IPR023298">
    <property type="entry name" value="ATPase_P-typ_TM_dom_sf"/>
</dbReference>
<accession>A0AAV0B8Q3</accession>
<feature type="transmembrane region" description="Helical" evidence="1">
    <location>
        <begin position="89"/>
        <end position="115"/>
    </location>
</feature>
<dbReference type="Proteomes" id="UP001153365">
    <property type="component" value="Unassembled WGS sequence"/>
</dbReference>
<organism evidence="3 4">
    <name type="scientific">Phakopsora pachyrhizi</name>
    <name type="common">Asian soybean rust disease fungus</name>
    <dbReference type="NCBI Taxonomy" id="170000"/>
    <lineage>
        <taxon>Eukaryota</taxon>
        <taxon>Fungi</taxon>
        <taxon>Dikarya</taxon>
        <taxon>Basidiomycota</taxon>
        <taxon>Pucciniomycotina</taxon>
        <taxon>Pucciniomycetes</taxon>
        <taxon>Pucciniales</taxon>
        <taxon>Phakopsoraceae</taxon>
        <taxon>Phakopsora</taxon>
    </lineage>
</organism>
<evidence type="ECO:0000259" key="2">
    <source>
        <dbReference type="Pfam" id="PF00122"/>
    </source>
</evidence>
<dbReference type="SUPFAM" id="SSF81665">
    <property type="entry name" value="Calcium ATPase, transmembrane domain M"/>
    <property type="match status" value="1"/>
</dbReference>
<keyword evidence="1" id="KW-0472">Membrane</keyword>
<evidence type="ECO:0000256" key="1">
    <source>
        <dbReference type="SAM" id="Phobius"/>
    </source>
</evidence>
<keyword evidence="1" id="KW-1133">Transmembrane helix</keyword>
<proteinExistence type="predicted"/>
<keyword evidence="4" id="KW-1185">Reference proteome</keyword>
<dbReference type="Gene3D" id="1.20.1110.10">
    <property type="entry name" value="Calcium-transporting ATPase, transmembrane domain"/>
    <property type="match status" value="1"/>
</dbReference>
<comment type="caution">
    <text evidence="3">The sequence shown here is derived from an EMBL/GenBank/DDBJ whole genome shotgun (WGS) entry which is preliminary data.</text>
</comment>
<dbReference type="EMBL" id="CALTRL010004325">
    <property type="protein sequence ID" value="CAH7682865.1"/>
    <property type="molecule type" value="Genomic_DNA"/>
</dbReference>
<sequence length="277" mass="30380">MRDWAALQAGERGGIPHNAFFMTSLLVHQFIVGIYWSLGLKETEWFIWIEEHLQTILKFFSLDAKESILKKFLAQFYESPLKLPLLGSAAVIVLVGNMDDAICITAAILIVVVAGDQIPANIRLMRANNLEIDKSPMTGETKPIKKQTEKGEIQNRLPEISERTNVALMGTLVRSGNGSGGRQLKGSTTALDGGTGQEAEHNLVCGHWGDLPDWSIAEEELARDVYGWQSLVSLAFAAIPKGLPILVTVTLALGVRRMSKQNAISKLSIMICMPTLL</sequence>
<protein>
    <recommendedName>
        <fullName evidence="2">P-type ATPase A domain-containing protein</fullName>
    </recommendedName>
</protein>
<dbReference type="PANTHER" id="PTHR42861">
    <property type="entry name" value="CALCIUM-TRANSPORTING ATPASE"/>
    <property type="match status" value="1"/>
</dbReference>
<dbReference type="Gene3D" id="2.70.150.10">
    <property type="entry name" value="Calcium-transporting ATPase, cytoplasmic transduction domain A"/>
    <property type="match status" value="1"/>
</dbReference>
<keyword evidence="1" id="KW-0812">Transmembrane</keyword>
<dbReference type="InterPro" id="IPR059000">
    <property type="entry name" value="ATPase_P-type_domA"/>
</dbReference>
<name>A0AAV0B8Q3_PHAPC</name>
<evidence type="ECO:0000313" key="3">
    <source>
        <dbReference type="EMBL" id="CAH7682865.1"/>
    </source>
</evidence>
<reference evidence="3" key="1">
    <citation type="submission" date="2022-06" db="EMBL/GenBank/DDBJ databases">
        <authorList>
            <consortium name="SYNGENTA / RWTH Aachen University"/>
        </authorList>
    </citation>
    <scope>NUCLEOTIDE SEQUENCE</scope>
</reference>
<feature type="domain" description="P-type ATPase A" evidence="2">
    <location>
        <begin position="109"/>
        <end position="180"/>
    </location>
</feature>